<dbReference type="AlphaFoldDB" id="A0A1G6JQ57"/>
<keyword evidence="1" id="KW-0092">Biotin</keyword>
<evidence type="ECO:0000313" key="3">
    <source>
        <dbReference type="EMBL" id="SDC20892.1"/>
    </source>
</evidence>
<organism evidence="3 4">
    <name type="scientific">Williamwhitmania taraxaci</name>
    <dbReference type="NCBI Taxonomy" id="1640674"/>
    <lineage>
        <taxon>Bacteria</taxon>
        <taxon>Pseudomonadati</taxon>
        <taxon>Bacteroidota</taxon>
        <taxon>Bacteroidia</taxon>
        <taxon>Bacteroidales</taxon>
        <taxon>Williamwhitmaniaceae</taxon>
        <taxon>Williamwhitmania</taxon>
    </lineage>
</organism>
<dbReference type="EMBL" id="FMYP01000021">
    <property type="protein sequence ID" value="SDC20892.1"/>
    <property type="molecule type" value="Genomic_DNA"/>
</dbReference>
<sequence length="169" mass="18885">MSYQVRLNDRIAEVELLARNGNFVSVAIDGIEYAADIIMVEQGVYSILWNNKSYNVELFPGDQPRTYSLTTKQDVFEAEIIDAEARYRMNRSKGLVSDSDKVLFSPMPGKVVKVMVALGETVTIGQPLVIVSAMKMESEFRAKVDGTITEVRIMDGDIVEAKQVMIVIE</sequence>
<reference evidence="3 4" key="1">
    <citation type="submission" date="2016-09" db="EMBL/GenBank/DDBJ databases">
        <authorList>
            <person name="Capua I."/>
            <person name="De Benedictis P."/>
            <person name="Joannis T."/>
            <person name="Lombin L.H."/>
            <person name="Cattoli G."/>
        </authorList>
    </citation>
    <scope>NUCLEOTIDE SEQUENCE [LARGE SCALE GENOMIC DNA]</scope>
    <source>
        <strain evidence="3 4">A7P-90m</strain>
    </source>
</reference>
<evidence type="ECO:0000256" key="1">
    <source>
        <dbReference type="ARBA" id="ARBA00023267"/>
    </source>
</evidence>
<dbReference type="RefSeq" id="WP_092437442.1">
    <property type="nucleotide sequence ID" value="NZ_FMYP01000021.1"/>
</dbReference>
<dbReference type="OrthoDB" id="9812676at2"/>
<name>A0A1G6JQ57_9BACT</name>
<dbReference type="CDD" id="cd06850">
    <property type="entry name" value="biotinyl_domain"/>
    <property type="match status" value="1"/>
</dbReference>
<dbReference type="SUPFAM" id="SSF51230">
    <property type="entry name" value="Single hybrid motif"/>
    <property type="match status" value="1"/>
</dbReference>
<dbReference type="Gene3D" id="2.40.50.100">
    <property type="match status" value="1"/>
</dbReference>
<feature type="domain" description="Lipoyl-binding" evidence="2">
    <location>
        <begin position="93"/>
        <end position="169"/>
    </location>
</feature>
<dbReference type="Proteomes" id="UP000199452">
    <property type="component" value="Unassembled WGS sequence"/>
</dbReference>
<dbReference type="InterPro" id="IPR000089">
    <property type="entry name" value="Biotin_lipoyl"/>
</dbReference>
<dbReference type="PROSITE" id="PS50968">
    <property type="entry name" value="BIOTINYL_LIPOYL"/>
    <property type="match status" value="1"/>
</dbReference>
<dbReference type="InterPro" id="IPR050709">
    <property type="entry name" value="Biotin_Carboxyl_Carrier/Decarb"/>
</dbReference>
<dbReference type="InterPro" id="IPR011053">
    <property type="entry name" value="Single_hybrid_motif"/>
</dbReference>
<dbReference type="STRING" id="1640674.SAMN05216323_102117"/>
<protein>
    <submittedName>
        <fullName evidence="3">Biotin-requiring enzyme</fullName>
    </submittedName>
</protein>
<keyword evidence="4" id="KW-1185">Reference proteome</keyword>
<dbReference type="PANTHER" id="PTHR45266">
    <property type="entry name" value="OXALOACETATE DECARBOXYLASE ALPHA CHAIN"/>
    <property type="match status" value="1"/>
</dbReference>
<accession>A0A1G6JQ57</accession>
<dbReference type="PANTHER" id="PTHR45266:SF3">
    <property type="entry name" value="OXALOACETATE DECARBOXYLASE ALPHA CHAIN"/>
    <property type="match status" value="1"/>
</dbReference>
<gene>
    <name evidence="3" type="ORF">SAMN05216323_102117</name>
</gene>
<dbReference type="Pfam" id="PF00364">
    <property type="entry name" value="Biotin_lipoyl"/>
    <property type="match status" value="1"/>
</dbReference>
<proteinExistence type="predicted"/>
<evidence type="ECO:0000259" key="2">
    <source>
        <dbReference type="PROSITE" id="PS50968"/>
    </source>
</evidence>
<evidence type="ECO:0000313" key="4">
    <source>
        <dbReference type="Proteomes" id="UP000199452"/>
    </source>
</evidence>